<dbReference type="Proteomes" id="UP000287171">
    <property type="component" value="Unassembled WGS sequence"/>
</dbReference>
<accession>A0A402B284</accession>
<organism evidence="3 4">
    <name type="scientific">Dictyobacter alpinus</name>
    <dbReference type="NCBI Taxonomy" id="2014873"/>
    <lineage>
        <taxon>Bacteria</taxon>
        <taxon>Bacillati</taxon>
        <taxon>Chloroflexota</taxon>
        <taxon>Ktedonobacteria</taxon>
        <taxon>Ktedonobacterales</taxon>
        <taxon>Dictyobacteraceae</taxon>
        <taxon>Dictyobacter</taxon>
    </lineage>
</organism>
<dbReference type="OrthoDB" id="9892955at2"/>
<name>A0A402B284_9CHLR</name>
<dbReference type="EMBL" id="BIFT01000001">
    <property type="protein sequence ID" value="GCE25470.1"/>
    <property type="molecule type" value="Genomic_DNA"/>
</dbReference>
<gene>
    <name evidence="3" type="ORF">KDA_09540</name>
</gene>
<keyword evidence="2" id="KW-0472">Membrane</keyword>
<keyword evidence="2" id="KW-0812">Transmembrane</keyword>
<protein>
    <submittedName>
        <fullName evidence="3">Uncharacterized protein</fullName>
    </submittedName>
</protein>
<evidence type="ECO:0000313" key="4">
    <source>
        <dbReference type="Proteomes" id="UP000287171"/>
    </source>
</evidence>
<proteinExistence type="predicted"/>
<evidence type="ECO:0000256" key="1">
    <source>
        <dbReference type="SAM" id="MobiDB-lite"/>
    </source>
</evidence>
<dbReference type="AlphaFoldDB" id="A0A402B284"/>
<keyword evidence="2" id="KW-1133">Transmembrane helix</keyword>
<feature type="transmembrane region" description="Helical" evidence="2">
    <location>
        <begin position="12"/>
        <end position="41"/>
    </location>
</feature>
<dbReference type="RefSeq" id="WP_126626048.1">
    <property type="nucleotide sequence ID" value="NZ_BIFT01000001.1"/>
</dbReference>
<feature type="transmembrane region" description="Helical" evidence="2">
    <location>
        <begin position="155"/>
        <end position="176"/>
    </location>
</feature>
<keyword evidence="4" id="KW-1185">Reference proteome</keyword>
<comment type="caution">
    <text evidence="3">The sequence shown here is derived from an EMBL/GenBank/DDBJ whole genome shotgun (WGS) entry which is preliminary data.</text>
</comment>
<sequence length="225" mass="26071">MIYKRGTGDAILRLIAFAILSNTGRIITGTIFIIIGLFYGFKSHMVVYHYRDLHAYTIFTSTRSTRYSFQDQYSQNIYQAELTEFTSYFSTTDLQDATLSLVYSDIDSSTANGGNDHHILRLAITDQNGNQLKAFETFQYQQHPKSYFENDWSDAGIMLGIGGAFWLVTLLLWWSIPKVIAWQEKHHPKEFSEVQIAHFYNQQTRNPWSSSRRSNPPPDFRDLAR</sequence>
<feature type="compositionally biased region" description="Low complexity" evidence="1">
    <location>
        <begin position="205"/>
        <end position="214"/>
    </location>
</feature>
<feature type="region of interest" description="Disordered" evidence="1">
    <location>
        <begin position="205"/>
        <end position="225"/>
    </location>
</feature>
<reference evidence="4" key="1">
    <citation type="submission" date="2018-12" db="EMBL/GenBank/DDBJ databases">
        <title>Tengunoibacter tsumagoiensis gen. nov., sp. nov., Dictyobacter kobayashii sp. nov., D. alpinus sp. nov., and D. joshuensis sp. nov. and description of Dictyobacteraceae fam. nov. within the order Ktedonobacterales isolated from Tengu-no-mugimeshi.</title>
        <authorList>
            <person name="Wang C.M."/>
            <person name="Zheng Y."/>
            <person name="Sakai Y."/>
            <person name="Toyoda A."/>
            <person name="Minakuchi Y."/>
            <person name="Abe K."/>
            <person name="Yokota A."/>
            <person name="Yabe S."/>
        </authorList>
    </citation>
    <scope>NUCLEOTIDE SEQUENCE [LARGE SCALE GENOMIC DNA]</scope>
    <source>
        <strain evidence="4">Uno16</strain>
    </source>
</reference>
<evidence type="ECO:0000256" key="2">
    <source>
        <dbReference type="SAM" id="Phobius"/>
    </source>
</evidence>
<evidence type="ECO:0000313" key="3">
    <source>
        <dbReference type="EMBL" id="GCE25470.1"/>
    </source>
</evidence>